<organism evidence="12 13">
    <name type="scientific">Candidatus Sulfomarinibacter kjeldsenii</name>
    <dbReference type="NCBI Taxonomy" id="2885994"/>
    <lineage>
        <taxon>Bacteria</taxon>
        <taxon>Pseudomonadati</taxon>
        <taxon>Acidobacteriota</taxon>
        <taxon>Thermoanaerobaculia</taxon>
        <taxon>Thermoanaerobaculales</taxon>
        <taxon>Candidatus Sulfomarinibacteraceae</taxon>
        <taxon>Candidatus Sulfomarinibacter</taxon>
    </lineage>
</organism>
<dbReference type="Proteomes" id="UP000598633">
    <property type="component" value="Unassembled WGS sequence"/>
</dbReference>
<feature type="repeat" description="Lumazine-binding" evidence="10">
    <location>
        <begin position="1"/>
        <end position="97"/>
    </location>
</feature>
<comment type="caution">
    <text evidence="12">The sequence shown here is derived from an EMBL/GenBank/DDBJ whole genome shotgun (WGS) entry which is preliminary data.</text>
</comment>
<dbReference type="EC" id="2.5.1.9" evidence="4 9"/>
<dbReference type="NCBIfam" id="NF006767">
    <property type="entry name" value="PRK09289.1"/>
    <property type="match status" value="1"/>
</dbReference>
<dbReference type="PANTHER" id="PTHR21098">
    <property type="entry name" value="RIBOFLAVIN SYNTHASE ALPHA CHAIN"/>
    <property type="match status" value="1"/>
</dbReference>
<dbReference type="PANTHER" id="PTHR21098:SF12">
    <property type="entry name" value="RIBOFLAVIN SYNTHASE"/>
    <property type="match status" value="1"/>
</dbReference>
<evidence type="ECO:0000256" key="8">
    <source>
        <dbReference type="ARBA" id="ARBA00022737"/>
    </source>
</evidence>
<dbReference type="SUPFAM" id="SSF63380">
    <property type="entry name" value="Riboflavin synthase domain-like"/>
    <property type="match status" value="2"/>
</dbReference>
<evidence type="ECO:0000256" key="6">
    <source>
        <dbReference type="ARBA" id="ARBA00022619"/>
    </source>
</evidence>
<dbReference type="InterPro" id="IPR026017">
    <property type="entry name" value="Lumazine-bd_dom"/>
</dbReference>
<dbReference type="PROSITE" id="PS51177">
    <property type="entry name" value="LUMAZINE_BIND"/>
    <property type="match status" value="2"/>
</dbReference>
<sequence>MFTGLIETVGTVDALKRSGSGARLSISAQWPDQEIPRKGDSISVNGACLTAVEVTAAGFAADLSPETLKRTLLGRLTSGVAVNLERALALGDRLGGHIVQGHVDTTLQLLSVRPEGGFQTWRLNLPAEQKQEVALKGSVALDGVSLTVAALGADWFEVALIPATLEATTFHALRSGAKLHFETDILAKYVAQRLGGRGPTALEKMFGGGDA</sequence>
<comment type="pathway">
    <text evidence="3">Cofactor biosynthesis; riboflavin biosynthesis; riboflavin from 2-hydroxy-3-oxobutyl phosphate and 5-amino-6-(D-ribitylamino)uracil: step 2/2.</text>
</comment>
<evidence type="ECO:0000256" key="1">
    <source>
        <dbReference type="ARBA" id="ARBA00000968"/>
    </source>
</evidence>
<evidence type="ECO:0000259" key="11">
    <source>
        <dbReference type="PROSITE" id="PS51177"/>
    </source>
</evidence>
<dbReference type="InterPro" id="IPR023366">
    <property type="entry name" value="ATP_synth_asu-like_sf"/>
</dbReference>
<dbReference type="PIRSF" id="PIRSF000498">
    <property type="entry name" value="Riboflavin_syn_A"/>
    <property type="match status" value="1"/>
</dbReference>
<dbReference type="Gene3D" id="2.40.30.20">
    <property type="match status" value="2"/>
</dbReference>
<feature type="domain" description="Lumazine-binding" evidence="11">
    <location>
        <begin position="1"/>
        <end position="97"/>
    </location>
</feature>
<evidence type="ECO:0000256" key="5">
    <source>
        <dbReference type="ARBA" id="ARBA00013950"/>
    </source>
</evidence>
<keyword evidence="7 12" id="KW-0808">Transferase</keyword>
<accession>A0A8J6Y780</accession>
<keyword evidence="8" id="KW-0677">Repeat</keyword>
<dbReference type="CDD" id="cd00402">
    <property type="entry name" value="Riboflavin_synthase_like"/>
    <property type="match status" value="1"/>
</dbReference>
<keyword evidence="6" id="KW-0686">Riboflavin biosynthesis</keyword>
<feature type="domain" description="Lumazine-binding" evidence="11">
    <location>
        <begin position="98"/>
        <end position="194"/>
    </location>
</feature>
<gene>
    <name evidence="12" type="ORF">IFJ97_05985</name>
</gene>
<feature type="repeat" description="Lumazine-binding" evidence="10">
    <location>
        <begin position="98"/>
        <end position="194"/>
    </location>
</feature>
<evidence type="ECO:0000256" key="9">
    <source>
        <dbReference type="NCBIfam" id="TIGR00187"/>
    </source>
</evidence>
<protein>
    <recommendedName>
        <fullName evidence="5 9">Riboflavin synthase</fullName>
        <ecNumber evidence="4 9">2.5.1.9</ecNumber>
    </recommendedName>
</protein>
<evidence type="ECO:0000313" key="12">
    <source>
        <dbReference type="EMBL" id="MBD3870894.1"/>
    </source>
</evidence>
<dbReference type="GO" id="GO:0009231">
    <property type="term" value="P:riboflavin biosynthetic process"/>
    <property type="evidence" value="ECO:0007669"/>
    <property type="project" value="UniProtKB-KW"/>
</dbReference>
<evidence type="ECO:0000256" key="4">
    <source>
        <dbReference type="ARBA" id="ARBA00012827"/>
    </source>
</evidence>
<reference evidence="12 13" key="1">
    <citation type="submission" date="2020-08" db="EMBL/GenBank/DDBJ databases">
        <title>Acidobacteriota in marine sediments use diverse sulfur dissimilation pathways.</title>
        <authorList>
            <person name="Wasmund K."/>
        </authorList>
    </citation>
    <scope>NUCLEOTIDE SEQUENCE [LARGE SCALE GENOMIC DNA]</scope>
    <source>
        <strain evidence="12">MAG AM3-A</strain>
    </source>
</reference>
<dbReference type="GO" id="GO:0004746">
    <property type="term" value="F:riboflavin synthase activity"/>
    <property type="evidence" value="ECO:0007669"/>
    <property type="project" value="UniProtKB-UniRule"/>
</dbReference>
<dbReference type="AlphaFoldDB" id="A0A8J6Y780"/>
<dbReference type="Pfam" id="PF00677">
    <property type="entry name" value="Lum_binding"/>
    <property type="match status" value="2"/>
</dbReference>
<evidence type="ECO:0000256" key="7">
    <source>
        <dbReference type="ARBA" id="ARBA00022679"/>
    </source>
</evidence>
<dbReference type="EMBL" id="JACXWA010000101">
    <property type="protein sequence ID" value="MBD3870894.1"/>
    <property type="molecule type" value="Genomic_DNA"/>
</dbReference>
<dbReference type="NCBIfam" id="TIGR00187">
    <property type="entry name" value="ribE"/>
    <property type="match status" value="1"/>
</dbReference>
<evidence type="ECO:0000313" key="13">
    <source>
        <dbReference type="Proteomes" id="UP000598633"/>
    </source>
</evidence>
<evidence type="ECO:0000256" key="10">
    <source>
        <dbReference type="PROSITE-ProRule" id="PRU00524"/>
    </source>
</evidence>
<comment type="catalytic activity">
    <reaction evidence="1">
        <text>2 6,7-dimethyl-8-(1-D-ribityl)lumazine + H(+) = 5-amino-6-(D-ribitylamino)uracil + riboflavin</text>
        <dbReference type="Rhea" id="RHEA:20772"/>
        <dbReference type="ChEBI" id="CHEBI:15378"/>
        <dbReference type="ChEBI" id="CHEBI:15934"/>
        <dbReference type="ChEBI" id="CHEBI:57986"/>
        <dbReference type="ChEBI" id="CHEBI:58201"/>
        <dbReference type="EC" id="2.5.1.9"/>
    </reaction>
</comment>
<name>A0A8J6Y780_9BACT</name>
<evidence type="ECO:0000256" key="3">
    <source>
        <dbReference type="ARBA" id="ARBA00004887"/>
    </source>
</evidence>
<dbReference type="InterPro" id="IPR001783">
    <property type="entry name" value="Lumazine-bd"/>
</dbReference>
<proteinExistence type="predicted"/>
<comment type="function">
    <text evidence="2">Catalyzes the dismutation of two molecules of 6,7-dimethyl-8-ribityllumazine, resulting in the formation of riboflavin and 5-amino-6-(D-ribitylamino)uracil.</text>
</comment>
<evidence type="ECO:0000256" key="2">
    <source>
        <dbReference type="ARBA" id="ARBA00002803"/>
    </source>
</evidence>
<dbReference type="InterPro" id="IPR017938">
    <property type="entry name" value="Riboflavin_synthase-like_b-brl"/>
</dbReference>